<reference evidence="7 8" key="1">
    <citation type="submission" date="2024-09" db="EMBL/GenBank/DDBJ databases">
        <authorList>
            <person name="Sun Q."/>
            <person name="Mori K."/>
        </authorList>
    </citation>
    <scope>NUCLEOTIDE SEQUENCE [LARGE SCALE GENOMIC DNA]</scope>
    <source>
        <strain evidence="7 8">CCM 7706</strain>
    </source>
</reference>
<evidence type="ECO:0000313" key="8">
    <source>
        <dbReference type="Proteomes" id="UP001589798"/>
    </source>
</evidence>
<comment type="caution">
    <text evidence="7">The sequence shown here is derived from an EMBL/GenBank/DDBJ whole genome shotgun (WGS) entry which is preliminary data.</text>
</comment>
<comment type="cofactor">
    <cofactor evidence="1">
        <name>FMN</name>
        <dbReference type="ChEBI" id="CHEBI:58210"/>
    </cofactor>
</comment>
<keyword evidence="4" id="KW-0521">NADP</keyword>
<organism evidence="7 8">
    <name type="scientific">Novosphingobium soli</name>
    <dbReference type="NCBI Taxonomy" id="574956"/>
    <lineage>
        <taxon>Bacteria</taxon>
        <taxon>Pseudomonadati</taxon>
        <taxon>Pseudomonadota</taxon>
        <taxon>Alphaproteobacteria</taxon>
        <taxon>Sphingomonadales</taxon>
        <taxon>Sphingomonadaceae</taxon>
        <taxon>Novosphingobium</taxon>
    </lineage>
</organism>
<evidence type="ECO:0000313" key="7">
    <source>
        <dbReference type="EMBL" id="MFC0205667.1"/>
    </source>
</evidence>
<dbReference type="PANTHER" id="PTHR43303:SF4">
    <property type="entry name" value="NADPH DEHYDROGENASE C23G7.10C-RELATED"/>
    <property type="match status" value="1"/>
</dbReference>
<evidence type="ECO:0000256" key="5">
    <source>
        <dbReference type="ARBA" id="ARBA00023002"/>
    </source>
</evidence>
<gene>
    <name evidence="7" type="ORF">ACFFJC_15485</name>
</gene>
<dbReference type="SUPFAM" id="SSF51395">
    <property type="entry name" value="FMN-linked oxidoreductases"/>
    <property type="match status" value="1"/>
</dbReference>
<dbReference type="InterPro" id="IPR013785">
    <property type="entry name" value="Aldolase_TIM"/>
</dbReference>
<dbReference type="EMBL" id="JBHLWK010000018">
    <property type="protein sequence ID" value="MFC0205667.1"/>
    <property type="molecule type" value="Genomic_DNA"/>
</dbReference>
<dbReference type="Proteomes" id="UP001589798">
    <property type="component" value="Unassembled WGS sequence"/>
</dbReference>
<protein>
    <submittedName>
        <fullName evidence="7">12-oxophytodienoate reductase</fullName>
    </submittedName>
</protein>
<sequence length="385" mass="42226">MTDLSALFTPFRLGRHTLPNRIVFPPMGLQVCEGGVPGEDAARYYARRAQGGASLVVTEGVYIDHPSSGDNPLLGRFHGEDAFAGWRNVAAQVRAAGALCVPELWHVGLIYRGPDVLTGGPLAYRPELGQVSPSGWIDPANRVCDGMTQAEIDDVISAYARGARKAVELGFDGVELHGAHGYLIDQFLWKALNRREDRYGGSARARGRFAAEVIRACREELEPGMPLILRLSQWKMVDYAARLADTPQELEELLAPVVEAGVDLFDCSQRRFWEPAFDDGGDLNLAGWVKKVTGVPTCTIGSIGLDSDFFANLADGRDSALDLHRLDDLMRRFDRGDFDLVAVGRAMIAEPDWPALVRAGRLDRLKPFSPKALDEALMAHVTTDR</sequence>
<evidence type="ECO:0000256" key="3">
    <source>
        <dbReference type="ARBA" id="ARBA00022643"/>
    </source>
</evidence>
<evidence type="ECO:0000259" key="6">
    <source>
        <dbReference type="Pfam" id="PF00724"/>
    </source>
</evidence>
<keyword evidence="2" id="KW-0285">Flavoprotein</keyword>
<name>A0ABV6CZ63_9SPHN</name>
<dbReference type="InterPro" id="IPR001155">
    <property type="entry name" value="OxRdtase_FMN_N"/>
</dbReference>
<dbReference type="Gene3D" id="3.20.20.70">
    <property type="entry name" value="Aldolase class I"/>
    <property type="match status" value="1"/>
</dbReference>
<evidence type="ECO:0000256" key="2">
    <source>
        <dbReference type="ARBA" id="ARBA00022630"/>
    </source>
</evidence>
<evidence type="ECO:0000256" key="1">
    <source>
        <dbReference type="ARBA" id="ARBA00001917"/>
    </source>
</evidence>
<keyword evidence="5" id="KW-0560">Oxidoreductase</keyword>
<accession>A0ABV6CZ63</accession>
<evidence type="ECO:0000256" key="4">
    <source>
        <dbReference type="ARBA" id="ARBA00022857"/>
    </source>
</evidence>
<keyword evidence="3" id="KW-0288">FMN</keyword>
<dbReference type="RefSeq" id="WP_379488396.1">
    <property type="nucleotide sequence ID" value="NZ_JBHLWK010000018.1"/>
</dbReference>
<dbReference type="Pfam" id="PF00724">
    <property type="entry name" value="Oxidored_FMN"/>
    <property type="match status" value="1"/>
</dbReference>
<dbReference type="InterPro" id="IPR044152">
    <property type="entry name" value="YqjM-like"/>
</dbReference>
<feature type="domain" description="NADH:flavin oxidoreductase/NADH oxidase N-terminal" evidence="6">
    <location>
        <begin position="7"/>
        <end position="361"/>
    </location>
</feature>
<keyword evidence="8" id="KW-1185">Reference proteome</keyword>
<proteinExistence type="predicted"/>
<dbReference type="PANTHER" id="PTHR43303">
    <property type="entry name" value="NADPH DEHYDROGENASE C23G7.10C-RELATED"/>
    <property type="match status" value="1"/>
</dbReference>